<proteinExistence type="predicted"/>
<feature type="region of interest" description="Disordered" evidence="1">
    <location>
        <begin position="1"/>
        <end position="30"/>
    </location>
</feature>
<dbReference type="HOGENOM" id="CLU_2775678_0_0_1"/>
<accession>G2YSH7</accession>
<organism evidence="2 3">
    <name type="scientific">Botryotinia fuckeliana (strain T4)</name>
    <name type="common">Noble rot fungus</name>
    <name type="synonym">Botrytis cinerea</name>
    <dbReference type="NCBI Taxonomy" id="999810"/>
    <lineage>
        <taxon>Eukaryota</taxon>
        <taxon>Fungi</taxon>
        <taxon>Dikarya</taxon>
        <taxon>Ascomycota</taxon>
        <taxon>Pezizomycotina</taxon>
        <taxon>Leotiomycetes</taxon>
        <taxon>Helotiales</taxon>
        <taxon>Sclerotiniaceae</taxon>
        <taxon>Botrytis</taxon>
    </lineage>
</organism>
<evidence type="ECO:0000313" key="2">
    <source>
        <dbReference type="EMBL" id="CCD54575.1"/>
    </source>
</evidence>
<name>G2YSH7_BOTF4</name>
<reference evidence="3" key="1">
    <citation type="journal article" date="2011" name="PLoS Genet.">
        <title>Genomic analysis of the necrotrophic fungal pathogens Sclerotinia sclerotiorum and Botrytis cinerea.</title>
        <authorList>
            <person name="Amselem J."/>
            <person name="Cuomo C.A."/>
            <person name="van Kan J.A."/>
            <person name="Viaud M."/>
            <person name="Benito E.P."/>
            <person name="Couloux A."/>
            <person name="Coutinho P.M."/>
            <person name="de Vries R.P."/>
            <person name="Dyer P.S."/>
            <person name="Fillinger S."/>
            <person name="Fournier E."/>
            <person name="Gout L."/>
            <person name="Hahn M."/>
            <person name="Kohn L."/>
            <person name="Lapalu N."/>
            <person name="Plummer K.M."/>
            <person name="Pradier J.M."/>
            <person name="Quevillon E."/>
            <person name="Sharon A."/>
            <person name="Simon A."/>
            <person name="ten Have A."/>
            <person name="Tudzynski B."/>
            <person name="Tudzynski P."/>
            <person name="Wincker P."/>
            <person name="Andrew M."/>
            <person name="Anthouard V."/>
            <person name="Beever R.E."/>
            <person name="Beffa R."/>
            <person name="Benoit I."/>
            <person name="Bouzid O."/>
            <person name="Brault B."/>
            <person name="Chen Z."/>
            <person name="Choquer M."/>
            <person name="Collemare J."/>
            <person name="Cotton P."/>
            <person name="Danchin E.G."/>
            <person name="Da Silva C."/>
            <person name="Gautier A."/>
            <person name="Giraud C."/>
            <person name="Giraud T."/>
            <person name="Gonzalez C."/>
            <person name="Grossetete S."/>
            <person name="Guldener U."/>
            <person name="Henrissat B."/>
            <person name="Howlett B.J."/>
            <person name="Kodira C."/>
            <person name="Kretschmer M."/>
            <person name="Lappartient A."/>
            <person name="Leroch M."/>
            <person name="Levis C."/>
            <person name="Mauceli E."/>
            <person name="Neuveglise C."/>
            <person name="Oeser B."/>
            <person name="Pearson M."/>
            <person name="Poulain J."/>
            <person name="Poussereau N."/>
            <person name="Quesneville H."/>
            <person name="Rascle C."/>
            <person name="Schumacher J."/>
            <person name="Segurens B."/>
            <person name="Sexton A."/>
            <person name="Silva E."/>
            <person name="Sirven C."/>
            <person name="Soanes D.M."/>
            <person name="Talbot N.J."/>
            <person name="Templeton M."/>
            <person name="Yandava C."/>
            <person name="Yarden O."/>
            <person name="Zeng Q."/>
            <person name="Rollins J.A."/>
            <person name="Lebrun M.H."/>
            <person name="Dickman M."/>
        </authorList>
    </citation>
    <scope>NUCLEOTIDE SEQUENCE [LARGE SCALE GENOMIC DNA]</scope>
    <source>
        <strain evidence="3">T4</strain>
    </source>
</reference>
<protein>
    <submittedName>
        <fullName evidence="2">Uncharacterized protein</fullName>
    </submittedName>
</protein>
<sequence length="69" mass="7896">MTEETHDAIANANLTALPRSANGKGKERERMMVQTKPFPALDLQDMSIPTQREVTIDQSHLRKYRIMRG</sequence>
<gene>
    <name evidence="2" type="ORF">BofuT4_uP126230.1</name>
</gene>
<dbReference type="EMBL" id="FQ790351">
    <property type="protein sequence ID" value="CCD54575.1"/>
    <property type="molecule type" value="Genomic_DNA"/>
</dbReference>
<evidence type="ECO:0000256" key="1">
    <source>
        <dbReference type="SAM" id="MobiDB-lite"/>
    </source>
</evidence>
<dbReference type="InParanoid" id="G2YSH7"/>
<evidence type="ECO:0000313" key="3">
    <source>
        <dbReference type="Proteomes" id="UP000008177"/>
    </source>
</evidence>
<dbReference type="AlphaFoldDB" id="G2YSH7"/>
<dbReference type="Proteomes" id="UP000008177">
    <property type="component" value="Unplaced contigs"/>
</dbReference>